<keyword evidence="1" id="KW-0175">Coiled coil</keyword>
<keyword evidence="5" id="KW-1185">Reference proteome</keyword>
<name>A0A485KZA9_9STRA</name>
<proteinExistence type="predicted"/>
<protein>
    <submittedName>
        <fullName evidence="4">Aste57867_13907 protein</fullName>
    </submittedName>
</protein>
<reference evidence="3" key="2">
    <citation type="submission" date="2019-06" db="EMBL/GenBank/DDBJ databases">
        <title>Genomics analysis of Aphanomyces spp. identifies a new class of oomycete effector associated with host adaptation.</title>
        <authorList>
            <person name="Gaulin E."/>
        </authorList>
    </citation>
    <scope>NUCLEOTIDE SEQUENCE</scope>
    <source>
        <strain evidence="3">CBS 578.67</strain>
    </source>
</reference>
<dbReference type="EMBL" id="VJMH01005492">
    <property type="protein sequence ID" value="KAF0695265.1"/>
    <property type="molecule type" value="Genomic_DNA"/>
</dbReference>
<feature type="region of interest" description="Disordered" evidence="2">
    <location>
        <begin position="1"/>
        <end position="38"/>
    </location>
</feature>
<dbReference type="AlphaFoldDB" id="A0A485KZA9"/>
<dbReference type="Proteomes" id="UP000332933">
    <property type="component" value="Unassembled WGS sequence"/>
</dbReference>
<evidence type="ECO:0000313" key="4">
    <source>
        <dbReference type="EMBL" id="VFT90738.1"/>
    </source>
</evidence>
<reference evidence="4 5" key="1">
    <citation type="submission" date="2019-03" db="EMBL/GenBank/DDBJ databases">
        <authorList>
            <person name="Gaulin E."/>
            <person name="Dumas B."/>
        </authorList>
    </citation>
    <scope>NUCLEOTIDE SEQUENCE [LARGE SCALE GENOMIC DNA]</scope>
    <source>
        <strain evidence="4">CBS 568.67</strain>
    </source>
</reference>
<evidence type="ECO:0000313" key="5">
    <source>
        <dbReference type="Proteomes" id="UP000332933"/>
    </source>
</evidence>
<feature type="compositionally biased region" description="Basic and acidic residues" evidence="2">
    <location>
        <begin position="18"/>
        <end position="27"/>
    </location>
</feature>
<feature type="coiled-coil region" evidence="1">
    <location>
        <begin position="92"/>
        <end position="150"/>
    </location>
</feature>
<evidence type="ECO:0000313" key="3">
    <source>
        <dbReference type="EMBL" id="KAF0695265.1"/>
    </source>
</evidence>
<dbReference type="OrthoDB" id="71510at2759"/>
<organism evidence="4 5">
    <name type="scientific">Aphanomyces stellatus</name>
    <dbReference type="NCBI Taxonomy" id="120398"/>
    <lineage>
        <taxon>Eukaryota</taxon>
        <taxon>Sar</taxon>
        <taxon>Stramenopiles</taxon>
        <taxon>Oomycota</taxon>
        <taxon>Saprolegniomycetes</taxon>
        <taxon>Saprolegniales</taxon>
        <taxon>Verrucalvaceae</taxon>
        <taxon>Aphanomyces</taxon>
    </lineage>
</organism>
<dbReference type="EMBL" id="CAADRA010005513">
    <property type="protein sequence ID" value="VFT90738.1"/>
    <property type="molecule type" value="Genomic_DNA"/>
</dbReference>
<accession>A0A485KZA9</accession>
<sequence>MARPTAAPEPLLPSTSFDEPRQRKASEENEVNVSKPAGKAAQQLDLKIIPPYFAWVHVEDPNRPFRSRRLWDKKRNRGQRHMSMFFRKLTHLQSLKDMMKQNLHRLAEVNRNLQTFQRLHTQSKTAQAPISEEEKKRRICKENIEVLRSQLMQPSRPAIAAPTPRTRHVQFDIGSDKHHMPTDVKSTLESHLKTRLIDLTTKHRRLTLPLPSRRVYQRPATPITKVRPAALHSTPRAPTIPNAPPRSMEKLEKHLKQRHRYIVRHRTNKPIQQPKTSHPPPRKLIYFKEGHRPKASASTLLPQANVVPHLALAAVRRPSRRPTLRRLQNPIFLFERYPPYGPRRHYVTEYQDKFRPPSCRQPRSLLLVSP</sequence>
<evidence type="ECO:0000256" key="1">
    <source>
        <dbReference type="SAM" id="Coils"/>
    </source>
</evidence>
<gene>
    <name evidence="4" type="primary">Aste57867_13907</name>
    <name evidence="3" type="ORF">As57867_013856</name>
    <name evidence="4" type="ORF">ASTE57867_13907</name>
</gene>
<evidence type="ECO:0000256" key="2">
    <source>
        <dbReference type="SAM" id="MobiDB-lite"/>
    </source>
</evidence>